<dbReference type="PANTHER" id="PTHR43584:SF8">
    <property type="entry name" value="N-ACETYLMURAMATE ALPHA-1-PHOSPHATE URIDYLYLTRANSFERASE"/>
    <property type="match status" value="1"/>
</dbReference>
<reference evidence="4 5" key="1">
    <citation type="submission" date="2014-01" db="EMBL/GenBank/DDBJ databases">
        <title>Plasmidome dynamics in the species complex Clostridium novyi sensu lato converts strains of independent lineages into distinctly different pathogens.</title>
        <authorList>
            <person name="Skarin H."/>
            <person name="Segerman B."/>
        </authorList>
    </citation>
    <scope>NUCLEOTIDE SEQUENCE [LARGE SCALE GENOMIC DNA]</scope>
    <source>
        <strain evidence="4 5">4552</strain>
    </source>
</reference>
<organism evidence="4 5">
    <name type="scientific">Clostridium novyi A str. 4552</name>
    <dbReference type="NCBI Taxonomy" id="1444289"/>
    <lineage>
        <taxon>Bacteria</taxon>
        <taxon>Bacillati</taxon>
        <taxon>Bacillota</taxon>
        <taxon>Clostridia</taxon>
        <taxon>Eubacteriales</taxon>
        <taxon>Clostridiaceae</taxon>
        <taxon>Clostridium</taxon>
    </lineage>
</organism>
<dbReference type="InterPro" id="IPR029044">
    <property type="entry name" value="Nucleotide-diphossugar_trans"/>
</dbReference>
<dbReference type="RefSeq" id="WP_039256382.1">
    <property type="nucleotide sequence ID" value="NZ_JENJ01000118.1"/>
</dbReference>
<dbReference type="InterPro" id="IPR050065">
    <property type="entry name" value="GlmU-like"/>
</dbReference>
<dbReference type="AlphaFoldDB" id="A0A0A0HZL4"/>
<dbReference type="Pfam" id="PF12804">
    <property type="entry name" value="NTP_transf_3"/>
    <property type="match status" value="1"/>
</dbReference>
<evidence type="ECO:0000313" key="5">
    <source>
        <dbReference type="Proteomes" id="UP000030012"/>
    </source>
</evidence>
<protein>
    <recommendedName>
        <fullName evidence="3">MobA-like NTP transferase domain-containing protein</fullName>
    </recommendedName>
</protein>
<dbReference type="EMBL" id="JENJ01000118">
    <property type="protein sequence ID" value="KGM92775.1"/>
    <property type="molecule type" value="Genomic_DNA"/>
</dbReference>
<dbReference type="SUPFAM" id="SSF53448">
    <property type="entry name" value="Nucleotide-diphospho-sugar transferases"/>
    <property type="match status" value="1"/>
</dbReference>
<evidence type="ECO:0000259" key="3">
    <source>
        <dbReference type="Pfam" id="PF12804"/>
    </source>
</evidence>
<gene>
    <name evidence="4" type="ORF">Z968_13195</name>
</gene>
<evidence type="ECO:0000256" key="1">
    <source>
        <dbReference type="ARBA" id="ARBA00022679"/>
    </source>
</evidence>
<evidence type="ECO:0000256" key="2">
    <source>
        <dbReference type="ARBA" id="ARBA00022695"/>
    </source>
</evidence>
<dbReference type="Proteomes" id="UP000030012">
    <property type="component" value="Unassembled WGS sequence"/>
</dbReference>
<keyword evidence="1" id="KW-0808">Transferase</keyword>
<dbReference type="GO" id="GO:0016779">
    <property type="term" value="F:nucleotidyltransferase activity"/>
    <property type="evidence" value="ECO:0007669"/>
    <property type="project" value="UniProtKB-KW"/>
</dbReference>
<sequence>MKAIILNAGKSEKLSEDLRNKPKCLLEIENNSILEIQLNILYNCGINDVSVVRGYCKEDINIPGIKYYDNKYYDSTNVLYSLFCAEEELNDDVLIIYGDILFTESTINRITDSKHDIAIGVMTNTDSYFKDRYVDYTKKEMLIFDAQNNVEQIGKGLLNISDSNSGLFTGIIKCTKRGCDILKNNYNRIIDIKETSTYLNEQKIKKYMDN</sequence>
<keyword evidence="2" id="KW-0548">Nucleotidyltransferase</keyword>
<dbReference type="InterPro" id="IPR025877">
    <property type="entry name" value="MobA-like_NTP_Trfase"/>
</dbReference>
<dbReference type="PANTHER" id="PTHR43584">
    <property type="entry name" value="NUCLEOTIDYL TRANSFERASE"/>
    <property type="match status" value="1"/>
</dbReference>
<proteinExistence type="predicted"/>
<dbReference type="Gene3D" id="3.90.550.10">
    <property type="entry name" value="Spore Coat Polysaccharide Biosynthesis Protein SpsA, Chain A"/>
    <property type="match status" value="1"/>
</dbReference>
<accession>A0A0A0HZL4</accession>
<feature type="domain" description="MobA-like NTP transferase" evidence="3">
    <location>
        <begin position="3"/>
        <end position="118"/>
    </location>
</feature>
<evidence type="ECO:0000313" key="4">
    <source>
        <dbReference type="EMBL" id="KGM92775.1"/>
    </source>
</evidence>
<name>A0A0A0HZL4_CLONO</name>
<comment type="caution">
    <text evidence="4">The sequence shown here is derived from an EMBL/GenBank/DDBJ whole genome shotgun (WGS) entry which is preliminary data.</text>
</comment>